<dbReference type="EMBL" id="MHFR01000043">
    <property type="protein sequence ID" value="OGW97201.1"/>
    <property type="molecule type" value="Genomic_DNA"/>
</dbReference>
<keyword evidence="1" id="KW-1133">Transmembrane helix</keyword>
<name>A0A1G1KWD2_9BACT</name>
<accession>A0A1G1KWD2</accession>
<organism evidence="2 3">
    <name type="scientific">Candidatus Danuiimicrobium aquiferis</name>
    <dbReference type="NCBI Taxonomy" id="1801832"/>
    <lineage>
        <taxon>Bacteria</taxon>
        <taxon>Pseudomonadati</taxon>
        <taxon>Candidatus Omnitrophota</taxon>
        <taxon>Candidatus Danuiimicrobium</taxon>
    </lineage>
</organism>
<gene>
    <name evidence="2" type="ORF">A3G33_08480</name>
</gene>
<reference evidence="2 3" key="1">
    <citation type="journal article" date="2016" name="Nat. Commun.">
        <title>Thousands of microbial genomes shed light on interconnected biogeochemical processes in an aquifer system.</title>
        <authorList>
            <person name="Anantharaman K."/>
            <person name="Brown C.T."/>
            <person name="Hug L.A."/>
            <person name="Sharon I."/>
            <person name="Castelle C.J."/>
            <person name="Probst A.J."/>
            <person name="Thomas B.C."/>
            <person name="Singh A."/>
            <person name="Wilkins M.J."/>
            <person name="Karaoz U."/>
            <person name="Brodie E.L."/>
            <person name="Williams K.H."/>
            <person name="Hubbard S.S."/>
            <person name="Banfield J.F."/>
        </authorList>
    </citation>
    <scope>NUCLEOTIDE SEQUENCE [LARGE SCALE GENOMIC DNA]</scope>
</reference>
<sequence length="133" mass="15783">MKKLAWAVFRLSFLPKFRNSVFVFVLTFLVFSFVKTAEAFQPFFVEKHPFYLVENSCCLFQQSLNLQVINTSLYPQPINNRFLLKNLFTIDFYILNRFLMILCFYFLAFLSIRGYALLESDEFCIAYAEEGEL</sequence>
<keyword evidence="1" id="KW-0812">Transmembrane</keyword>
<evidence type="ECO:0000313" key="3">
    <source>
        <dbReference type="Proteomes" id="UP000178187"/>
    </source>
</evidence>
<dbReference type="Proteomes" id="UP000178187">
    <property type="component" value="Unassembled WGS sequence"/>
</dbReference>
<evidence type="ECO:0000313" key="2">
    <source>
        <dbReference type="EMBL" id="OGW97201.1"/>
    </source>
</evidence>
<evidence type="ECO:0000256" key="1">
    <source>
        <dbReference type="SAM" id="Phobius"/>
    </source>
</evidence>
<keyword evidence="1" id="KW-0472">Membrane</keyword>
<comment type="caution">
    <text evidence="2">The sequence shown here is derived from an EMBL/GenBank/DDBJ whole genome shotgun (WGS) entry which is preliminary data.</text>
</comment>
<dbReference type="AlphaFoldDB" id="A0A1G1KWD2"/>
<protein>
    <submittedName>
        <fullName evidence="2">Uncharacterized protein</fullName>
    </submittedName>
</protein>
<proteinExistence type="predicted"/>
<feature type="transmembrane region" description="Helical" evidence="1">
    <location>
        <begin position="92"/>
        <end position="112"/>
    </location>
</feature>